<evidence type="ECO:0000313" key="4">
    <source>
        <dbReference type="Proteomes" id="UP001204151"/>
    </source>
</evidence>
<evidence type="ECO:0000259" key="2">
    <source>
        <dbReference type="Pfam" id="PF18914"/>
    </source>
</evidence>
<feature type="domain" description="DUF5666" evidence="2">
    <location>
        <begin position="280"/>
        <end position="338"/>
    </location>
</feature>
<keyword evidence="1" id="KW-0732">Signal</keyword>
<dbReference type="Pfam" id="PF18914">
    <property type="entry name" value="DUF5666"/>
    <property type="match status" value="3"/>
</dbReference>
<sequence length="495" mass="49454">MLKRSHIPSCLVLAAMAAAVLSACGGGGGGSSGTTTPVAAAPTPAPVTAGVSTVAGTVTGFGSVIVDGVRIDDSTVAAGKELDDGTVQHVELKLGQHVEVQHDGQLVATQVRVVAEVEGAVSAVDATAGTLTVAGQTVAVNTDATAGPVTILEGYASLSAVQVGDRIEVHGIAKTDATGKATVQATRIEKAGVSAATADHVDGLVANLSTSAHTFQVGGLLVDYGTSKVLPAGATLANGVDVHVAIPLGTVAAGTAVKATVVKVRDHKAEAGAKDSELGGAISAVDPGAKTVTINGVKVDLSAATYDPIGKTFTDLKVNGYVVVKGSYGTDGTLKASTVVLRGVEQSKDKQVELHGSVANFVSVSSFTVRDVKVDATGVALDAATCGTTQLANTLQVEVTGVLSASGQVKASAITCEKAGDVHAVLSRIGTASKVDTTAKTFALTTDKETLNVQWSDVTLFRDATADTLAGKKLEVQGTNSGGVLHAVKIVGQHD</sequence>
<feature type="chain" id="PRO_5045208761" evidence="1">
    <location>
        <begin position="26"/>
        <end position="495"/>
    </location>
</feature>
<name>A0ABT1ZNX5_9BURK</name>
<dbReference type="Proteomes" id="UP001204151">
    <property type="component" value="Unassembled WGS sequence"/>
</dbReference>
<evidence type="ECO:0000256" key="1">
    <source>
        <dbReference type="SAM" id="SignalP"/>
    </source>
</evidence>
<accession>A0ABT1ZNX5</accession>
<feature type="domain" description="DUF5666" evidence="2">
    <location>
        <begin position="59"/>
        <end position="111"/>
    </location>
</feature>
<organism evidence="3 4">
    <name type="scientific">Massilia pinisoli</name>
    <dbReference type="NCBI Taxonomy" id="1772194"/>
    <lineage>
        <taxon>Bacteria</taxon>
        <taxon>Pseudomonadati</taxon>
        <taxon>Pseudomonadota</taxon>
        <taxon>Betaproteobacteria</taxon>
        <taxon>Burkholderiales</taxon>
        <taxon>Oxalobacteraceae</taxon>
        <taxon>Telluria group</taxon>
        <taxon>Massilia</taxon>
    </lineage>
</organism>
<protein>
    <submittedName>
        <fullName evidence="3">DUF5666 domain-containing protein</fullName>
    </submittedName>
</protein>
<comment type="caution">
    <text evidence="3">The sequence shown here is derived from an EMBL/GenBank/DDBJ whole genome shotgun (WGS) entry which is preliminary data.</text>
</comment>
<feature type="domain" description="DUF5666" evidence="2">
    <location>
        <begin position="118"/>
        <end position="189"/>
    </location>
</feature>
<feature type="signal peptide" evidence="1">
    <location>
        <begin position="1"/>
        <end position="25"/>
    </location>
</feature>
<dbReference type="PROSITE" id="PS51257">
    <property type="entry name" value="PROKAR_LIPOPROTEIN"/>
    <property type="match status" value="1"/>
</dbReference>
<evidence type="ECO:0000313" key="3">
    <source>
        <dbReference type="EMBL" id="MCS0581613.1"/>
    </source>
</evidence>
<keyword evidence="4" id="KW-1185">Reference proteome</keyword>
<dbReference type="RefSeq" id="WP_258816213.1">
    <property type="nucleotide sequence ID" value="NZ_JANUGW010000005.1"/>
</dbReference>
<reference evidence="3 4" key="1">
    <citation type="submission" date="2022-08" db="EMBL/GenBank/DDBJ databases">
        <title>Reclassification of Massilia species as members of the genera Telluria, Duganella, Pseudoduganella, Mokoshia gen. nov. and Zemynaea gen. nov. using orthogonal and non-orthogonal genome-based approaches.</title>
        <authorList>
            <person name="Bowman J.P."/>
        </authorList>
    </citation>
    <scope>NUCLEOTIDE SEQUENCE [LARGE SCALE GENOMIC DNA]</scope>
    <source>
        <strain evidence="3 4">JCM 31316</strain>
    </source>
</reference>
<gene>
    <name evidence="3" type="ORF">NX784_08410</name>
</gene>
<proteinExistence type="predicted"/>
<dbReference type="InterPro" id="IPR043724">
    <property type="entry name" value="DUF5666"/>
</dbReference>
<dbReference type="EMBL" id="JANUGW010000005">
    <property type="protein sequence ID" value="MCS0581613.1"/>
    <property type="molecule type" value="Genomic_DNA"/>
</dbReference>